<evidence type="ECO:0000256" key="1">
    <source>
        <dbReference type="ARBA" id="ARBA00004651"/>
    </source>
</evidence>
<feature type="domain" description="NarG-like" evidence="8">
    <location>
        <begin position="100"/>
        <end position="212"/>
    </location>
</feature>
<dbReference type="GO" id="GO:0005886">
    <property type="term" value="C:plasma membrane"/>
    <property type="evidence" value="ECO:0007669"/>
    <property type="project" value="UniProtKB-SubCell"/>
</dbReference>
<feature type="transmembrane region" description="Helical" evidence="7">
    <location>
        <begin position="109"/>
        <end position="126"/>
    </location>
</feature>
<keyword evidence="10" id="KW-1185">Reference proteome</keyword>
<evidence type="ECO:0000256" key="7">
    <source>
        <dbReference type="SAM" id="Phobius"/>
    </source>
</evidence>
<dbReference type="STRING" id="1121432.SAMN02745219_00784"/>
<dbReference type="InterPro" id="IPR036197">
    <property type="entry name" value="NarG-like_sf"/>
</dbReference>
<feature type="transmembrane region" description="Helical" evidence="7">
    <location>
        <begin position="138"/>
        <end position="157"/>
    </location>
</feature>
<gene>
    <name evidence="9" type="ORF">SAMN02745219_00784</name>
</gene>
<dbReference type="AlphaFoldDB" id="A0A1M6CX76"/>
<keyword evidence="3 7" id="KW-0812">Transmembrane</keyword>
<evidence type="ECO:0000256" key="2">
    <source>
        <dbReference type="ARBA" id="ARBA00022475"/>
    </source>
</evidence>
<feature type="transmembrane region" description="Helical" evidence="7">
    <location>
        <begin position="82"/>
        <end position="103"/>
    </location>
</feature>
<keyword evidence="4 7" id="KW-1133">Transmembrane helix</keyword>
<proteinExistence type="predicted"/>
<evidence type="ECO:0000259" key="8">
    <source>
        <dbReference type="Pfam" id="PF02665"/>
    </source>
</evidence>
<dbReference type="Pfam" id="PF02665">
    <property type="entry name" value="Nitrate_red_gam"/>
    <property type="match status" value="1"/>
</dbReference>
<evidence type="ECO:0000313" key="9">
    <source>
        <dbReference type="EMBL" id="SHI65348.1"/>
    </source>
</evidence>
<dbReference type="EMBL" id="FQZM01000008">
    <property type="protein sequence ID" value="SHI65348.1"/>
    <property type="molecule type" value="Genomic_DNA"/>
</dbReference>
<name>A0A1M6CX76_9FIRM</name>
<evidence type="ECO:0000256" key="6">
    <source>
        <dbReference type="ARBA" id="ARBA00023136"/>
    </source>
</evidence>
<feature type="transmembrane region" description="Helical" evidence="7">
    <location>
        <begin position="177"/>
        <end position="199"/>
    </location>
</feature>
<evidence type="ECO:0000256" key="5">
    <source>
        <dbReference type="ARBA" id="ARBA00023002"/>
    </source>
</evidence>
<dbReference type="SUPFAM" id="SSF103501">
    <property type="entry name" value="Respiratory nitrate reductase 1 gamma chain"/>
    <property type="match status" value="1"/>
</dbReference>
<evidence type="ECO:0000256" key="3">
    <source>
        <dbReference type="ARBA" id="ARBA00022692"/>
    </source>
</evidence>
<comment type="subcellular location">
    <subcellularLocation>
        <location evidence="1">Cell membrane</location>
        <topology evidence="1">Multi-pass membrane protein</topology>
    </subcellularLocation>
</comment>
<keyword evidence="2" id="KW-1003">Cell membrane</keyword>
<sequence>MDFGHYLIAGVMPYVAVAFFVFGLGYRIVYWSKAPMHLHWELFPYPHTMLEQLKEMITEVLTLHSLYRFNRKHWLPSLMMHWGFYLLVGWLVVLLLGFSFAAYVGTTGGVLVLAGSFSLFLLRLLDAEVRKISAPVEYINLIFVFTLASSGLFSGFLGDIQLVRSYFLSLLTFKPDASIAADYLIPLLLFELFLIYIPFTRMAHFAAKFFTYHKIKWGELH</sequence>
<protein>
    <submittedName>
        <fullName evidence="9">Nitrate reductase gamma subunit</fullName>
    </submittedName>
</protein>
<organism evidence="9 10">
    <name type="scientific">Desulfofundulus thermosubterraneus DSM 16057</name>
    <dbReference type="NCBI Taxonomy" id="1121432"/>
    <lineage>
        <taxon>Bacteria</taxon>
        <taxon>Bacillati</taxon>
        <taxon>Bacillota</taxon>
        <taxon>Clostridia</taxon>
        <taxon>Eubacteriales</taxon>
        <taxon>Peptococcaceae</taxon>
        <taxon>Desulfofundulus</taxon>
    </lineage>
</organism>
<evidence type="ECO:0000256" key="4">
    <source>
        <dbReference type="ARBA" id="ARBA00022989"/>
    </source>
</evidence>
<accession>A0A1M6CX76</accession>
<feature type="transmembrane region" description="Helical" evidence="7">
    <location>
        <begin position="6"/>
        <end position="29"/>
    </location>
</feature>
<evidence type="ECO:0000313" key="10">
    <source>
        <dbReference type="Proteomes" id="UP000184529"/>
    </source>
</evidence>
<dbReference type="OrthoDB" id="128617at2"/>
<dbReference type="InterPro" id="IPR023234">
    <property type="entry name" value="NarG-like_domain"/>
</dbReference>
<dbReference type="GO" id="GO:0016491">
    <property type="term" value="F:oxidoreductase activity"/>
    <property type="evidence" value="ECO:0007669"/>
    <property type="project" value="UniProtKB-KW"/>
</dbReference>
<dbReference type="Proteomes" id="UP000184529">
    <property type="component" value="Unassembled WGS sequence"/>
</dbReference>
<keyword evidence="5" id="KW-0560">Oxidoreductase</keyword>
<reference evidence="10" key="1">
    <citation type="submission" date="2016-11" db="EMBL/GenBank/DDBJ databases">
        <authorList>
            <person name="Varghese N."/>
            <person name="Submissions S."/>
        </authorList>
    </citation>
    <scope>NUCLEOTIDE SEQUENCE [LARGE SCALE GENOMIC DNA]</scope>
    <source>
        <strain evidence="10">DSM 16057</strain>
    </source>
</reference>
<dbReference type="Gene3D" id="1.20.950.20">
    <property type="entry name" value="Transmembrane di-heme cytochromes, Chain C"/>
    <property type="match status" value="1"/>
</dbReference>
<keyword evidence="6 7" id="KW-0472">Membrane</keyword>
<dbReference type="RefSeq" id="WP_072867457.1">
    <property type="nucleotide sequence ID" value="NZ_FQZM01000008.1"/>
</dbReference>